<evidence type="ECO:0000256" key="1">
    <source>
        <dbReference type="SAM" id="MobiDB-lite"/>
    </source>
</evidence>
<reference evidence="2" key="1">
    <citation type="submission" date="2013-07" db="EMBL/GenBank/DDBJ databases">
        <title>The genome of Eucalyptus grandis.</title>
        <authorList>
            <person name="Schmutz J."/>
            <person name="Hayes R."/>
            <person name="Myburg A."/>
            <person name="Tuskan G."/>
            <person name="Grattapaglia D."/>
            <person name="Rokhsar D.S."/>
        </authorList>
    </citation>
    <scope>NUCLEOTIDE SEQUENCE</scope>
    <source>
        <tissue evidence="2">Leaf extractions</tissue>
    </source>
</reference>
<organism evidence="2">
    <name type="scientific">Eucalyptus grandis</name>
    <name type="common">Flooded gum</name>
    <dbReference type="NCBI Taxonomy" id="71139"/>
    <lineage>
        <taxon>Eukaryota</taxon>
        <taxon>Viridiplantae</taxon>
        <taxon>Streptophyta</taxon>
        <taxon>Embryophyta</taxon>
        <taxon>Tracheophyta</taxon>
        <taxon>Spermatophyta</taxon>
        <taxon>Magnoliopsida</taxon>
        <taxon>eudicotyledons</taxon>
        <taxon>Gunneridae</taxon>
        <taxon>Pentapetalae</taxon>
        <taxon>rosids</taxon>
        <taxon>malvids</taxon>
        <taxon>Myrtales</taxon>
        <taxon>Myrtaceae</taxon>
        <taxon>Myrtoideae</taxon>
        <taxon>Eucalypteae</taxon>
        <taxon>Eucalyptus</taxon>
    </lineage>
</organism>
<accession>A0A059BC81</accession>
<protein>
    <submittedName>
        <fullName evidence="2">Uncharacterized protein</fullName>
    </submittedName>
</protein>
<gene>
    <name evidence="2" type="ORF">EUGRSUZ_G01386</name>
</gene>
<sequence>MPKLTNNLHQVVPAQELVTVNSLHLPVEVTHEAGSALAGTRCGTRLWPTQAAFSFRRPLSRTARHRPRFPGVAAQTLRQGSRSLRERRCGRRS</sequence>
<dbReference type="EMBL" id="KK198759">
    <property type="protein sequence ID" value="KCW63738.1"/>
    <property type="molecule type" value="Genomic_DNA"/>
</dbReference>
<dbReference type="AlphaFoldDB" id="A0A059BC81"/>
<dbReference type="Gramene" id="KCW63738">
    <property type="protein sequence ID" value="KCW63738"/>
    <property type="gene ID" value="EUGRSUZ_G01386"/>
</dbReference>
<feature type="region of interest" description="Disordered" evidence="1">
    <location>
        <begin position="73"/>
        <end position="93"/>
    </location>
</feature>
<dbReference type="InParanoid" id="A0A059BC81"/>
<proteinExistence type="predicted"/>
<evidence type="ECO:0000313" key="2">
    <source>
        <dbReference type="EMBL" id="KCW63738.1"/>
    </source>
</evidence>
<name>A0A059BC81_EUCGR</name>